<comment type="caution">
    <text evidence="2">The sequence shown here is derived from an EMBL/GenBank/DDBJ whole genome shotgun (WGS) entry which is preliminary data.</text>
</comment>
<evidence type="ECO:0008006" key="4">
    <source>
        <dbReference type="Google" id="ProtNLM"/>
    </source>
</evidence>
<protein>
    <recommendedName>
        <fullName evidence="4">TetR family transcriptional regulator</fullName>
    </recommendedName>
</protein>
<sequence>MSSGDTALLSVGGPVSRRVCRSGSRGSSDRRRHRSSTQAPAPFRGAALQVMMETDATGDTRRSRRILDTVAETVLPALTARA</sequence>
<reference evidence="3" key="1">
    <citation type="journal article" date="2019" name="Int. J. Syst. Evol. Microbiol.">
        <title>The Global Catalogue of Microorganisms (GCM) 10K type strain sequencing project: providing services to taxonomists for standard genome sequencing and annotation.</title>
        <authorList>
            <consortium name="The Broad Institute Genomics Platform"/>
            <consortium name="The Broad Institute Genome Sequencing Center for Infectious Disease"/>
            <person name="Wu L."/>
            <person name="Ma J."/>
        </authorList>
    </citation>
    <scope>NUCLEOTIDE SEQUENCE [LARGE SCALE GENOMIC DNA]</scope>
    <source>
        <strain evidence="3">JCM 18302</strain>
    </source>
</reference>
<gene>
    <name evidence="2" type="ORF">GCM10023320_10160</name>
</gene>
<evidence type="ECO:0000313" key="2">
    <source>
        <dbReference type="EMBL" id="GAA5113884.1"/>
    </source>
</evidence>
<accession>A0ABP9NFH7</accession>
<name>A0ABP9NFH7_9PSEU</name>
<feature type="compositionally biased region" description="Low complexity" evidence="1">
    <location>
        <begin position="10"/>
        <end position="26"/>
    </location>
</feature>
<evidence type="ECO:0000313" key="3">
    <source>
        <dbReference type="Proteomes" id="UP001500804"/>
    </source>
</evidence>
<dbReference type="EMBL" id="BAABJO010000003">
    <property type="protein sequence ID" value="GAA5113884.1"/>
    <property type="molecule type" value="Genomic_DNA"/>
</dbReference>
<dbReference type="Proteomes" id="UP001500804">
    <property type="component" value="Unassembled WGS sequence"/>
</dbReference>
<evidence type="ECO:0000256" key="1">
    <source>
        <dbReference type="SAM" id="MobiDB-lite"/>
    </source>
</evidence>
<organism evidence="2 3">
    <name type="scientific">Pseudonocardia adelaidensis</name>
    <dbReference type="NCBI Taxonomy" id="648754"/>
    <lineage>
        <taxon>Bacteria</taxon>
        <taxon>Bacillati</taxon>
        <taxon>Actinomycetota</taxon>
        <taxon>Actinomycetes</taxon>
        <taxon>Pseudonocardiales</taxon>
        <taxon>Pseudonocardiaceae</taxon>
        <taxon>Pseudonocardia</taxon>
    </lineage>
</organism>
<keyword evidence="3" id="KW-1185">Reference proteome</keyword>
<proteinExistence type="predicted"/>
<feature type="region of interest" description="Disordered" evidence="1">
    <location>
        <begin position="1"/>
        <end position="43"/>
    </location>
</feature>